<dbReference type="Gene3D" id="3.40.50.720">
    <property type="entry name" value="NAD(P)-binding Rossmann-like Domain"/>
    <property type="match status" value="1"/>
</dbReference>
<dbReference type="Proteomes" id="UP001597189">
    <property type="component" value="Unassembled WGS sequence"/>
</dbReference>
<evidence type="ECO:0000259" key="1">
    <source>
        <dbReference type="SMART" id="SM00829"/>
    </source>
</evidence>
<protein>
    <submittedName>
        <fullName evidence="2">Zinc-binding dehydrogenase</fullName>
    </submittedName>
</protein>
<sequence length="318" mass="34381">MQAIVQDSYNGIDALTLATRPTPKLLNPLAVRVETHYTPVMPYDVLTETGQLKQRRPVKLPIVVGYGFGGIVREVGQLRHPRLHNQPVIGIQLTGSHQEQLLSALPPLLFPVPQSVSLADATTVIGGADAAYFALKKAQLTAGETVLITGATGSVGTYLVQLARLAGCHVIAVGHSSRHSLLTELGAEQVLDYNRPLEEQLTTTTVDQLIDLAGNASLLDHLSARLGPVNILSLALPDYQPAFPEQAFTFASGTIMPGDYRWLLDQLATGALTAVIQEQLPFTAVKTAQHHLMTEHSAGRILLTYQQEANNYVHEPND</sequence>
<dbReference type="InterPro" id="IPR020843">
    <property type="entry name" value="ER"/>
</dbReference>
<dbReference type="PANTHER" id="PTHR43677">
    <property type="entry name" value="SHORT-CHAIN DEHYDROGENASE/REDUCTASE"/>
    <property type="match status" value="1"/>
</dbReference>
<evidence type="ECO:0000313" key="2">
    <source>
        <dbReference type="EMBL" id="MFD1455663.1"/>
    </source>
</evidence>
<dbReference type="PANTHER" id="PTHR43677:SF4">
    <property type="entry name" value="QUINONE OXIDOREDUCTASE-LIKE PROTEIN 2"/>
    <property type="match status" value="1"/>
</dbReference>
<dbReference type="Pfam" id="PF00107">
    <property type="entry name" value="ADH_zinc_N"/>
    <property type="match status" value="1"/>
</dbReference>
<dbReference type="EMBL" id="JBHTOD010000006">
    <property type="protein sequence ID" value="MFD1455663.1"/>
    <property type="molecule type" value="Genomic_DNA"/>
</dbReference>
<evidence type="ECO:0000313" key="3">
    <source>
        <dbReference type="Proteomes" id="UP001597189"/>
    </source>
</evidence>
<feature type="domain" description="Enoyl reductase (ER)" evidence="1">
    <location>
        <begin position="11"/>
        <end position="303"/>
    </location>
</feature>
<dbReference type="RefSeq" id="WP_203645800.1">
    <property type="nucleotide sequence ID" value="NZ_BOLN01000006.1"/>
</dbReference>
<accession>A0ABW4D691</accession>
<dbReference type="InterPro" id="IPR011032">
    <property type="entry name" value="GroES-like_sf"/>
</dbReference>
<dbReference type="SMART" id="SM00829">
    <property type="entry name" value="PKS_ER"/>
    <property type="match status" value="1"/>
</dbReference>
<dbReference type="SUPFAM" id="SSF51735">
    <property type="entry name" value="NAD(P)-binding Rossmann-fold domains"/>
    <property type="match status" value="1"/>
</dbReference>
<gene>
    <name evidence="2" type="ORF">ACFQ44_08255</name>
</gene>
<dbReference type="Gene3D" id="3.90.180.10">
    <property type="entry name" value="Medium-chain alcohol dehydrogenases, catalytic domain"/>
    <property type="match status" value="1"/>
</dbReference>
<comment type="caution">
    <text evidence="2">The sequence shown here is derived from an EMBL/GenBank/DDBJ whole genome shotgun (WGS) entry which is preliminary data.</text>
</comment>
<dbReference type="InterPro" id="IPR036291">
    <property type="entry name" value="NAD(P)-bd_dom_sf"/>
</dbReference>
<proteinExistence type="predicted"/>
<dbReference type="InterPro" id="IPR013149">
    <property type="entry name" value="ADH-like_C"/>
</dbReference>
<organism evidence="2 3">
    <name type="scientific">Levilactobacillus lanxiensis</name>
    <dbReference type="NCBI Taxonomy" id="2799568"/>
    <lineage>
        <taxon>Bacteria</taxon>
        <taxon>Bacillati</taxon>
        <taxon>Bacillota</taxon>
        <taxon>Bacilli</taxon>
        <taxon>Lactobacillales</taxon>
        <taxon>Lactobacillaceae</taxon>
        <taxon>Levilactobacillus</taxon>
    </lineage>
</organism>
<dbReference type="SUPFAM" id="SSF50129">
    <property type="entry name" value="GroES-like"/>
    <property type="match status" value="1"/>
</dbReference>
<name>A0ABW4D691_9LACO</name>
<reference evidence="3" key="1">
    <citation type="journal article" date="2019" name="Int. J. Syst. Evol. Microbiol.">
        <title>The Global Catalogue of Microorganisms (GCM) 10K type strain sequencing project: providing services to taxonomists for standard genome sequencing and annotation.</title>
        <authorList>
            <consortium name="The Broad Institute Genomics Platform"/>
            <consortium name="The Broad Institute Genome Sequencing Center for Infectious Disease"/>
            <person name="Wu L."/>
            <person name="Ma J."/>
        </authorList>
    </citation>
    <scope>NUCLEOTIDE SEQUENCE [LARGE SCALE GENOMIC DNA]</scope>
    <source>
        <strain evidence="3">CCM 8979</strain>
    </source>
</reference>
<dbReference type="InterPro" id="IPR051397">
    <property type="entry name" value="Zn-ADH-like_protein"/>
</dbReference>
<keyword evidence="3" id="KW-1185">Reference proteome</keyword>